<dbReference type="InterPro" id="IPR058245">
    <property type="entry name" value="NreC/VraR/RcsB-like_REC"/>
</dbReference>
<dbReference type="SUPFAM" id="SSF46894">
    <property type="entry name" value="C-terminal effector domain of the bipartite response regulators"/>
    <property type="match status" value="1"/>
</dbReference>
<evidence type="ECO:0000256" key="1">
    <source>
        <dbReference type="ARBA" id="ARBA00022553"/>
    </source>
</evidence>
<sequence length="229" mass="24967">MRTWSTTPEASPATRGTVVGLLRIALADDHAVVRNGYRRLLELEDDMQVVAEFGDGESAYHWFARHDADVLVLDLSMPGRSGLDILQRMNQRGPGPRVLVFTMHESAALAARALALGAHGYVTKSSAPEVLVDAVRRVGRGEALVPPELAAGVRDGPPHRALSPREFEVFLLLAEGESVERIAEAHRLSVKTVSNYQTTIRQKTGLSSALEMYRYALEHALLAPPPICA</sequence>
<keyword evidence="1 3" id="KW-0597">Phosphoprotein</keyword>
<dbReference type="Gene3D" id="3.40.50.2300">
    <property type="match status" value="1"/>
</dbReference>
<protein>
    <submittedName>
        <fullName evidence="6">Response regulator</fullName>
    </submittedName>
</protein>
<evidence type="ECO:0000259" key="5">
    <source>
        <dbReference type="PROSITE" id="PS50110"/>
    </source>
</evidence>
<evidence type="ECO:0000256" key="3">
    <source>
        <dbReference type="PROSITE-ProRule" id="PRU00169"/>
    </source>
</evidence>
<feature type="domain" description="Response regulatory" evidence="5">
    <location>
        <begin position="23"/>
        <end position="139"/>
    </location>
</feature>
<dbReference type="Pfam" id="PF00072">
    <property type="entry name" value="Response_reg"/>
    <property type="match status" value="1"/>
</dbReference>
<reference evidence="7" key="1">
    <citation type="journal article" date="2019" name="Int. J. Syst. Evol. Microbiol.">
        <title>The Global Catalogue of Microorganisms (GCM) 10K type strain sequencing project: providing services to taxonomists for standard genome sequencing and annotation.</title>
        <authorList>
            <consortium name="The Broad Institute Genomics Platform"/>
            <consortium name="The Broad Institute Genome Sequencing Center for Infectious Disease"/>
            <person name="Wu L."/>
            <person name="Ma J."/>
        </authorList>
    </citation>
    <scope>NUCLEOTIDE SEQUENCE [LARGE SCALE GENOMIC DNA]</scope>
    <source>
        <strain evidence="7">CGMCC 1.13574</strain>
    </source>
</reference>
<comment type="caution">
    <text evidence="6">The sequence shown here is derived from an EMBL/GenBank/DDBJ whole genome shotgun (WGS) entry which is preliminary data.</text>
</comment>
<evidence type="ECO:0000259" key="4">
    <source>
        <dbReference type="PROSITE" id="PS50043"/>
    </source>
</evidence>
<dbReference type="InterPro" id="IPR011006">
    <property type="entry name" value="CheY-like_superfamily"/>
</dbReference>
<dbReference type="EMBL" id="JBHSGG010000002">
    <property type="protein sequence ID" value="MFC4726884.1"/>
    <property type="molecule type" value="Genomic_DNA"/>
</dbReference>
<dbReference type="PROSITE" id="PS50043">
    <property type="entry name" value="HTH_LUXR_2"/>
    <property type="match status" value="1"/>
</dbReference>
<name>A0ABV9NH52_9GAMM</name>
<dbReference type="InterPro" id="IPR039420">
    <property type="entry name" value="WalR-like"/>
</dbReference>
<dbReference type="PROSITE" id="PS50110">
    <property type="entry name" value="RESPONSE_REGULATORY"/>
    <property type="match status" value="1"/>
</dbReference>
<keyword evidence="2" id="KW-0238">DNA-binding</keyword>
<dbReference type="SMART" id="SM00421">
    <property type="entry name" value="HTH_LUXR"/>
    <property type="match status" value="1"/>
</dbReference>
<dbReference type="InterPro" id="IPR000792">
    <property type="entry name" value="Tscrpt_reg_LuxR_C"/>
</dbReference>
<dbReference type="InterPro" id="IPR001789">
    <property type="entry name" value="Sig_transdc_resp-reg_receiver"/>
</dbReference>
<gene>
    <name evidence="6" type="ORF">ACFO3Q_01655</name>
</gene>
<evidence type="ECO:0000313" key="6">
    <source>
        <dbReference type="EMBL" id="MFC4726884.1"/>
    </source>
</evidence>
<organism evidence="6 7">
    <name type="scientific">Coralloluteibacterium thermophilum</name>
    <dbReference type="NCBI Taxonomy" id="2707049"/>
    <lineage>
        <taxon>Bacteria</taxon>
        <taxon>Pseudomonadati</taxon>
        <taxon>Pseudomonadota</taxon>
        <taxon>Gammaproteobacteria</taxon>
        <taxon>Lysobacterales</taxon>
        <taxon>Lysobacteraceae</taxon>
        <taxon>Coralloluteibacterium</taxon>
    </lineage>
</organism>
<evidence type="ECO:0000313" key="7">
    <source>
        <dbReference type="Proteomes" id="UP001595892"/>
    </source>
</evidence>
<proteinExistence type="predicted"/>
<keyword evidence="7" id="KW-1185">Reference proteome</keyword>
<feature type="modified residue" description="4-aspartylphosphate" evidence="3">
    <location>
        <position position="74"/>
    </location>
</feature>
<dbReference type="PANTHER" id="PTHR43214:SF43">
    <property type="entry name" value="TWO-COMPONENT RESPONSE REGULATOR"/>
    <property type="match status" value="1"/>
</dbReference>
<dbReference type="Pfam" id="PF00196">
    <property type="entry name" value="GerE"/>
    <property type="match status" value="1"/>
</dbReference>
<dbReference type="PANTHER" id="PTHR43214">
    <property type="entry name" value="TWO-COMPONENT RESPONSE REGULATOR"/>
    <property type="match status" value="1"/>
</dbReference>
<dbReference type="CDD" id="cd17535">
    <property type="entry name" value="REC_NarL-like"/>
    <property type="match status" value="1"/>
</dbReference>
<evidence type="ECO:0000256" key="2">
    <source>
        <dbReference type="ARBA" id="ARBA00023125"/>
    </source>
</evidence>
<dbReference type="PRINTS" id="PR00038">
    <property type="entry name" value="HTHLUXR"/>
</dbReference>
<dbReference type="RefSeq" id="WP_377002842.1">
    <property type="nucleotide sequence ID" value="NZ_JBHSGG010000002.1"/>
</dbReference>
<accession>A0ABV9NH52</accession>
<dbReference type="SMART" id="SM00448">
    <property type="entry name" value="REC"/>
    <property type="match status" value="1"/>
</dbReference>
<dbReference type="Proteomes" id="UP001595892">
    <property type="component" value="Unassembled WGS sequence"/>
</dbReference>
<feature type="domain" description="HTH luxR-type" evidence="4">
    <location>
        <begin position="155"/>
        <end position="220"/>
    </location>
</feature>
<dbReference type="CDD" id="cd06170">
    <property type="entry name" value="LuxR_C_like"/>
    <property type="match status" value="1"/>
</dbReference>
<dbReference type="InterPro" id="IPR016032">
    <property type="entry name" value="Sig_transdc_resp-reg_C-effctor"/>
</dbReference>
<dbReference type="SUPFAM" id="SSF52172">
    <property type="entry name" value="CheY-like"/>
    <property type="match status" value="1"/>
</dbReference>